<dbReference type="GO" id="GO:0030436">
    <property type="term" value="P:asexual sporulation"/>
    <property type="evidence" value="ECO:0007669"/>
    <property type="project" value="InterPro"/>
</dbReference>
<organism evidence="4 5">
    <name type="scientific">Paraliobacillus quinghaiensis</name>
    <dbReference type="NCBI Taxonomy" id="470815"/>
    <lineage>
        <taxon>Bacteria</taxon>
        <taxon>Bacillati</taxon>
        <taxon>Bacillota</taxon>
        <taxon>Bacilli</taxon>
        <taxon>Bacillales</taxon>
        <taxon>Bacillaceae</taxon>
        <taxon>Paraliobacillus</taxon>
    </lineage>
</organism>
<dbReference type="PIRSF" id="PIRSF018571">
    <property type="entry name" value="SpoIIGA"/>
    <property type="match status" value="1"/>
</dbReference>
<keyword evidence="1" id="KW-0749">Sporulation</keyword>
<comment type="caution">
    <text evidence="4">The sequence shown here is derived from an EMBL/GenBank/DDBJ whole genome shotgun (WGS) entry which is preliminary data.</text>
</comment>
<comment type="function">
    <text evidence="1">Probable aspartic protease that is responsible for the proteolytic cleavage of the RNA polymerase sigma E factor (SigE/spoIIGB) to yield the active peptide in the mother cell during sporulation. Responds to a signal from the forespore that is triggered by the extracellular signal protein SpoIIR.</text>
</comment>
<keyword evidence="1" id="KW-1003">Cell membrane</keyword>
<evidence type="ECO:0000313" key="4">
    <source>
        <dbReference type="EMBL" id="GGM20695.1"/>
    </source>
</evidence>
<dbReference type="RefSeq" id="WP_117153037.1">
    <property type="nucleotide sequence ID" value="NZ_BMLG01000001.1"/>
</dbReference>
<keyword evidence="1 3" id="KW-0472">Membrane</keyword>
<feature type="active site" evidence="2">
    <location>
        <position position="183"/>
    </location>
</feature>
<keyword evidence="3" id="KW-0812">Transmembrane</keyword>
<dbReference type="GO" id="GO:0005886">
    <property type="term" value="C:plasma membrane"/>
    <property type="evidence" value="ECO:0007669"/>
    <property type="project" value="UniProtKB-SubCell"/>
</dbReference>
<dbReference type="EC" id="3.4.23.-" evidence="1"/>
<dbReference type="GO" id="GO:0006508">
    <property type="term" value="P:proteolysis"/>
    <property type="evidence" value="ECO:0007669"/>
    <property type="project" value="UniProtKB-KW"/>
</dbReference>
<keyword evidence="3" id="KW-1133">Transmembrane helix</keyword>
<name>A0A917TH88_9BACI</name>
<protein>
    <recommendedName>
        <fullName evidence="1">Sporulation sigma-E factor-processing peptidase</fullName>
        <ecNumber evidence="1">3.4.23.-</ecNumber>
    </recommendedName>
    <alternativeName>
        <fullName evidence="1">Membrane-associated aspartic protease</fullName>
    </alternativeName>
    <alternativeName>
        <fullName evidence="1">Stage II sporulation protein GA</fullName>
    </alternativeName>
</protein>
<feature type="transmembrane region" description="Helical" evidence="3">
    <location>
        <begin position="65"/>
        <end position="81"/>
    </location>
</feature>
<dbReference type="Pfam" id="PF03419">
    <property type="entry name" value="Peptidase_U4"/>
    <property type="match status" value="1"/>
</dbReference>
<keyword evidence="5" id="KW-1185">Reference proteome</keyword>
<accession>A0A917TH88</accession>
<evidence type="ECO:0000256" key="1">
    <source>
        <dbReference type="PIRNR" id="PIRNR018571"/>
    </source>
</evidence>
<gene>
    <name evidence="4" type="ORF">GCM10011351_03170</name>
</gene>
<keyword evidence="1" id="KW-0645">Protease</keyword>
<comment type="subunit">
    <text evidence="1">Self-associates. Interacts with SigE. Interacts with SpoIIR.</text>
</comment>
<keyword evidence="1" id="KW-0064">Aspartyl protease</keyword>
<sequence length="306" mass="34898">MTIYLDAVMLLNFLLDWMILLLTQQMTKIPTRRLSLLFAALVAAMLVPLTVFYPDSFLLHPLGKVIYSIIIIFVGFGFGNFRRFSRLFITFYFVSIILGGGLTAIHFFINSPVYLSEHGILTWEGGYGDPISWLFVVIGFPFVWVFTKRTMDKHAITKFRQDQHMNVIIALNDRVITTIGYVDSGNQLVDPISKKPVIICDHKIMREIYTIEQLEQIKKAQDTCDFNEISNELMTQVQFVPYQGVSGDHSFLIVVKPQYLTISYLNQTIKTSKVLIGIQFGNLSPDESYHCLLQPALLNHVVTNSA</sequence>
<dbReference type="AlphaFoldDB" id="A0A917TH88"/>
<feature type="transmembrane region" description="Helical" evidence="3">
    <location>
        <begin position="6"/>
        <end position="22"/>
    </location>
</feature>
<dbReference type="NCBIfam" id="TIGR02854">
    <property type="entry name" value="spore_II_GA"/>
    <property type="match status" value="1"/>
</dbReference>
<evidence type="ECO:0000256" key="3">
    <source>
        <dbReference type="SAM" id="Phobius"/>
    </source>
</evidence>
<evidence type="ECO:0000256" key="2">
    <source>
        <dbReference type="PIRSR" id="PIRSR018571-1"/>
    </source>
</evidence>
<dbReference type="Proteomes" id="UP000618460">
    <property type="component" value="Unassembled WGS sequence"/>
</dbReference>
<feature type="transmembrane region" description="Helical" evidence="3">
    <location>
        <begin position="130"/>
        <end position="147"/>
    </location>
</feature>
<dbReference type="GO" id="GO:0030435">
    <property type="term" value="P:sporulation resulting in formation of a cellular spore"/>
    <property type="evidence" value="ECO:0007669"/>
    <property type="project" value="UniProtKB-KW"/>
</dbReference>
<dbReference type="OrthoDB" id="2690199at2"/>
<feature type="transmembrane region" description="Helical" evidence="3">
    <location>
        <begin position="34"/>
        <end position="53"/>
    </location>
</feature>
<dbReference type="InterPro" id="IPR005081">
    <property type="entry name" value="SpoIIGA"/>
</dbReference>
<keyword evidence="1" id="KW-0378">Hydrolase</keyword>
<reference evidence="4" key="2">
    <citation type="submission" date="2020-09" db="EMBL/GenBank/DDBJ databases">
        <authorList>
            <person name="Sun Q."/>
            <person name="Zhou Y."/>
        </authorList>
    </citation>
    <scope>NUCLEOTIDE SEQUENCE</scope>
    <source>
        <strain evidence="4">CGMCC 1.6333</strain>
    </source>
</reference>
<dbReference type="EMBL" id="BMLG01000001">
    <property type="protein sequence ID" value="GGM20695.1"/>
    <property type="molecule type" value="Genomic_DNA"/>
</dbReference>
<reference evidence="4" key="1">
    <citation type="journal article" date="2014" name="Int. J. Syst. Evol. Microbiol.">
        <title>Complete genome sequence of Corynebacterium casei LMG S-19264T (=DSM 44701T), isolated from a smear-ripened cheese.</title>
        <authorList>
            <consortium name="US DOE Joint Genome Institute (JGI-PGF)"/>
            <person name="Walter F."/>
            <person name="Albersmeier A."/>
            <person name="Kalinowski J."/>
            <person name="Ruckert C."/>
        </authorList>
    </citation>
    <scope>NUCLEOTIDE SEQUENCE</scope>
    <source>
        <strain evidence="4">CGMCC 1.6333</strain>
    </source>
</reference>
<comment type="similarity">
    <text evidence="1">Belongs to the peptidase U4 family.</text>
</comment>
<proteinExistence type="inferred from homology"/>
<evidence type="ECO:0000313" key="5">
    <source>
        <dbReference type="Proteomes" id="UP000618460"/>
    </source>
</evidence>
<dbReference type="GO" id="GO:0004190">
    <property type="term" value="F:aspartic-type endopeptidase activity"/>
    <property type="evidence" value="ECO:0007669"/>
    <property type="project" value="UniProtKB-KW"/>
</dbReference>
<feature type="transmembrane region" description="Helical" evidence="3">
    <location>
        <begin position="88"/>
        <end position="110"/>
    </location>
</feature>
<comment type="subcellular location">
    <subcellularLocation>
        <location evidence="1">Cell membrane</location>
    </subcellularLocation>
</comment>